<feature type="domain" description="VOC" evidence="1">
    <location>
        <begin position="14"/>
        <end position="162"/>
    </location>
</feature>
<evidence type="ECO:0000313" key="3">
    <source>
        <dbReference type="Proteomes" id="UP000813461"/>
    </source>
</evidence>
<sequence>MSTLKKGIHDRLNRVSHWDVNVTNLERSRAWYEATTTLRVFARTYASQDFPSLRLRQSSFKGLMMRDSTLPPGAPMIHLVEWTAPQPVGKPNLSHAHVGWFRIVPTVESIEATRQAVLAQGSEPFTSTTDSAIRLSPTLPDLHYQVFTVHDPDGVAVEFSDKRTQAGLVPTAPYTVAHNTANFEKNLDFYLNVLGLDFHTSVQTQSSIPNVYSPGGGSTGFSGAFFTVRGNQGYVFDWLQWNESPEHPKPYEEANHVGIVRCSIEVDDVDASYTILKHLSRSQRPFFSVAEPEVWDFGPEFGVRKVVNFQDPEGVGFQLVEQPRFPVVLHPWGHGAEQKQDPALENA</sequence>
<gene>
    <name evidence="2" type="ORF">FB567DRAFT_602978</name>
</gene>
<dbReference type="SUPFAM" id="SSF54593">
    <property type="entry name" value="Glyoxalase/Bleomycin resistance protein/Dihydroxybiphenyl dioxygenase"/>
    <property type="match status" value="2"/>
</dbReference>
<dbReference type="Proteomes" id="UP000813461">
    <property type="component" value="Unassembled WGS sequence"/>
</dbReference>
<dbReference type="Gene3D" id="3.10.180.10">
    <property type="entry name" value="2,3-Dihydroxybiphenyl 1,2-Dioxygenase, domain 1"/>
    <property type="match status" value="2"/>
</dbReference>
<name>A0A8K0VXB0_9PLEO</name>
<dbReference type="InterPro" id="IPR037523">
    <property type="entry name" value="VOC_core"/>
</dbReference>
<dbReference type="OrthoDB" id="5383424at2759"/>
<evidence type="ECO:0000313" key="2">
    <source>
        <dbReference type="EMBL" id="KAH7086184.1"/>
    </source>
</evidence>
<dbReference type="InterPro" id="IPR004360">
    <property type="entry name" value="Glyas_Fos-R_dOase_dom"/>
</dbReference>
<dbReference type="CDD" id="cd06587">
    <property type="entry name" value="VOC"/>
    <property type="match status" value="1"/>
</dbReference>
<dbReference type="EMBL" id="JAGMVJ010000011">
    <property type="protein sequence ID" value="KAH7086184.1"/>
    <property type="molecule type" value="Genomic_DNA"/>
</dbReference>
<organism evidence="2 3">
    <name type="scientific">Paraphoma chrysanthemicola</name>
    <dbReference type="NCBI Taxonomy" id="798071"/>
    <lineage>
        <taxon>Eukaryota</taxon>
        <taxon>Fungi</taxon>
        <taxon>Dikarya</taxon>
        <taxon>Ascomycota</taxon>
        <taxon>Pezizomycotina</taxon>
        <taxon>Dothideomycetes</taxon>
        <taxon>Pleosporomycetidae</taxon>
        <taxon>Pleosporales</taxon>
        <taxon>Pleosporineae</taxon>
        <taxon>Phaeosphaeriaceae</taxon>
        <taxon>Paraphoma</taxon>
    </lineage>
</organism>
<accession>A0A8K0VXB0</accession>
<reference evidence="2" key="1">
    <citation type="journal article" date="2021" name="Nat. Commun.">
        <title>Genetic determinants of endophytism in the Arabidopsis root mycobiome.</title>
        <authorList>
            <person name="Mesny F."/>
            <person name="Miyauchi S."/>
            <person name="Thiergart T."/>
            <person name="Pickel B."/>
            <person name="Atanasova L."/>
            <person name="Karlsson M."/>
            <person name="Huettel B."/>
            <person name="Barry K.W."/>
            <person name="Haridas S."/>
            <person name="Chen C."/>
            <person name="Bauer D."/>
            <person name="Andreopoulos W."/>
            <person name="Pangilinan J."/>
            <person name="LaButti K."/>
            <person name="Riley R."/>
            <person name="Lipzen A."/>
            <person name="Clum A."/>
            <person name="Drula E."/>
            <person name="Henrissat B."/>
            <person name="Kohler A."/>
            <person name="Grigoriev I.V."/>
            <person name="Martin F.M."/>
            <person name="Hacquard S."/>
        </authorList>
    </citation>
    <scope>NUCLEOTIDE SEQUENCE</scope>
    <source>
        <strain evidence="2">MPI-SDFR-AT-0120</strain>
    </source>
</reference>
<protein>
    <recommendedName>
        <fullName evidence="1">VOC domain-containing protein</fullName>
    </recommendedName>
</protein>
<evidence type="ECO:0000259" key="1">
    <source>
        <dbReference type="PROSITE" id="PS51819"/>
    </source>
</evidence>
<dbReference type="InterPro" id="IPR029068">
    <property type="entry name" value="Glyas_Bleomycin-R_OHBP_Dase"/>
</dbReference>
<comment type="caution">
    <text evidence="2">The sequence shown here is derived from an EMBL/GenBank/DDBJ whole genome shotgun (WGS) entry which is preliminary data.</text>
</comment>
<dbReference type="Pfam" id="PF00903">
    <property type="entry name" value="Glyoxalase"/>
    <property type="match status" value="1"/>
</dbReference>
<dbReference type="PROSITE" id="PS51819">
    <property type="entry name" value="VOC"/>
    <property type="match status" value="1"/>
</dbReference>
<keyword evidence="3" id="KW-1185">Reference proteome</keyword>
<dbReference type="AlphaFoldDB" id="A0A8K0VXB0"/>
<proteinExistence type="predicted"/>